<evidence type="ECO:0000313" key="2">
    <source>
        <dbReference type="Proteomes" id="UP000692954"/>
    </source>
</evidence>
<dbReference type="PANTHER" id="PTHR33706:SF1">
    <property type="entry name" value="TPR REPEAT PROTEIN"/>
    <property type="match status" value="1"/>
</dbReference>
<gene>
    <name evidence="1" type="ORF">PSON_ATCC_30995.1.T2100026</name>
</gene>
<protein>
    <submittedName>
        <fullName evidence="1">Uncharacterized protein</fullName>
    </submittedName>
</protein>
<proteinExistence type="predicted"/>
<dbReference type="OrthoDB" id="323575at2759"/>
<comment type="caution">
    <text evidence="1">The sequence shown here is derived from an EMBL/GenBank/DDBJ whole genome shotgun (WGS) entry which is preliminary data.</text>
</comment>
<sequence length="262" mass="31254">MHLVVLIKMDNNLLVMDHIKARKIGRWIELDEGFQVNKQVIYNGEYNAKSMKIGKWIIVFWGNNMCVQGDNIVVVKGQKKIGTWIELDEGFDYYKQVAYNGEYNMKDKKVGRWDIWWKYNGQNKQIGDGSYDQGEDQKKIGSQVEVDPIFYDYKQVTCRGEYNLKGKKVGIWVQIDIKENKKCGEKKKLIIEYYCKNVYEIENCFISIYSLNYWIIIHDEFNDYKFLVNLIREFKIYQLILDMLQFQIKQILISISLYFLSK</sequence>
<name>A0A8S1RKU4_9CILI</name>
<accession>A0A8S1RKU4</accession>
<dbReference type="PANTHER" id="PTHR33706">
    <property type="entry name" value="MORN VARIANT REPEAT PROTEIN"/>
    <property type="match status" value="1"/>
</dbReference>
<evidence type="ECO:0000313" key="1">
    <source>
        <dbReference type="EMBL" id="CAD8129211.1"/>
    </source>
</evidence>
<keyword evidence="2" id="KW-1185">Reference proteome</keyword>
<reference evidence="1" key="1">
    <citation type="submission" date="2021-01" db="EMBL/GenBank/DDBJ databases">
        <authorList>
            <consortium name="Genoscope - CEA"/>
            <person name="William W."/>
        </authorList>
    </citation>
    <scope>NUCLEOTIDE SEQUENCE</scope>
</reference>
<organism evidence="1 2">
    <name type="scientific">Paramecium sonneborni</name>
    <dbReference type="NCBI Taxonomy" id="65129"/>
    <lineage>
        <taxon>Eukaryota</taxon>
        <taxon>Sar</taxon>
        <taxon>Alveolata</taxon>
        <taxon>Ciliophora</taxon>
        <taxon>Intramacronucleata</taxon>
        <taxon>Oligohymenophorea</taxon>
        <taxon>Peniculida</taxon>
        <taxon>Parameciidae</taxon>
        <taxon>Paramecium</taxon>
    </lineage>
</organism>
<dbReference type="AlphaFoldDB" id="A0A8S1RKU4"/>
<dbReference type="Proteomes" id="UP000692954">
    <property type="component" value="Unassembled WGS sequence"/>
</dbReference>
<dbReference type="EMBL" id="CAJJDN010000210">
    <property type="protein sequence ID" value="CAD8129211.1"/>
    <property type="molecule type" value="Genomic_DNA"/>
</dbReference>